<sequence>MADQIHGQEVPYRPEKLASLCFRVLLGWAPGTRMETIRFCRTSKGGNASVRRENKRCEKRYTHFNLEDVEWLLAEGKAGTRGVATGIAARFRRGLFPPDIFVRQSSELLLLSESE</sequence>
<organism evidence="1 2">
    <name type="scientific">Daphnia magna</name>
    <dbReference type="NCBI Taxonomy" id="35525"/>
    <lineage>
        <taxon>Eukaryota</taxon>
        <taxon>Metazoa</taxon>
        <taxon>Ecdysozoa</taxon>
        <taxon>Arthropoda</taxon>
        <taxon>Crustacea</taxon>
        <taxon>Branchiopoda</taxon>
        <taxon>Diplostraca</taxon>
        <taxon>Cladocera</taxon>
        <taxon>Anomopoda</taxon>
        <taxon>Daphniidae</taxon>
        <taxon>Daphnia</taxon>
    </lineage>
</organism>
<keyword evidence="2" id="KW-1185">Reference proteome</keyword>
<protein>
    <submittedName>
        <fullName evidence="1">Uncharacterized protein</fullName>
    </submittedName>
</protein>
<name>A0ABQ9Z300_9CRUS</name>
<evidence type="ECO:0000313" key="2">
    <source>
        <dbReference type="Proteomes" id="UP001234178"/>
    </source>
</evidence>
<gene>
    <name evidence="1" type="ORF">OUZ56_012437</name>
</gene>
<dbReference type="EMBL" id="JAOYFB010000002">
    <property type="protein sequence ID" value="KAK4007277.1"/>
    <property type="molecule type" value="Genomic_DNA"/>
</dbReference>
<comment type="caution">
    <text evidence="1">The sequence shown here is derived from an EMBL/GenBank/DDBJ whole genome shotgun (WGS) entry which is preliminary data.</text>
</comment>
<reference evidence="1 2" key="1">
    <citation type="journal article" date="2023" name="Nucleic Acids Res.">
        <title>The hologenome of Daphnia magna reveals possible DNA methylation and microbiome-mediated evolution of the host genome.</title>
        <authorList>
            <person name="Chaturvedi A."/>
            <person name="Li X."/>
            <person name="Dhandapani V."/>
            <person name="Marshall H."/>
            <person name="Kissane S."/>
            <person name="Cuenca-Cambronero M."/>
            <person name="Asole G."/>
            <person name="Calvet F."/>
            <person name="Ruiz-Romero M."/>
            <person name="Marangio P."/>
            <person name="Guigo R."/>
            <person name="Rago D."/>
            <person name="Mirbahai L."/>
            <person name="Eastwood N."/>
            <person name="Colbourne J.K."/>
            <person name="Zhou J."/>
            <person name="Mallon E."/>
            <person name="Orsini L."/>
        </authorList>
    </citation>
    <scope>NUCLEOTIDE SEQUENCE [LARGE SCALE GENOMIC DNA]</scope>
    <source>
        <strain evidence="1">LRV0_1</strain>
    </source>
</reference>
<evidence type="ECO:0000313" key="1">
    <source>
        <dbReference type="EMBL" id="KAK4007277.1"/>
    </source>
</evidence>
<proteinExistence type="predicted"/>
<accession>A0ABQ9Z300</accession>
<dbReference type="Proteomes" id="UP001234178">
    <property type="component" value="Unassembled WGS sequence"/>
</dbReference>